<dbReference type="Proteomes" id="UP001431181">
    <property type="component" value="Unassembled WGS sequence"/>
</dbReference>
<evidence type="ECO:0000313" key="2">
    <source>
        <dbReference type="Proteomes" id="UP001431181"/>
    </source>
</evidence>
<dbReference type="EMBL" id="JAPEUL010000004">
    <property type="protein sequence ID" value="MCW4627982.1"/>
    <property type="molecule type" value="Genomic_DNA"/>
</dbReference>
<dbReference type="PROSITE" id="PS51257">
    <property type="entry name" value="PROKAR_LIPOPROTEIN"/>
    <property type="match status" value="1"/>
</dbReference>
<gene>
    <name evidence="1" type="ORF">ONZ52_02675</name>
</gene>
<reference evidence="1" key="1">
    <citation type="submission" date="2022-11" db="EMBL/GenBank/DDBJ databases">
        <title>Marinomonas sp. nov., isolated from marine algae.</title>
        <authorList>
            <person name="Choi D.G."/>
            <person name="Kim J.M."/>
            <person name="Lee J.K."/>
            <person name="Baek J.H."/>
            <person name="Jeon C.O."/>
        </authorList>
    </citation>
    <scope>NUCLEOTIDE SEQUENCE</scope>
    <source>
        <strain evidence="1">KJ51-3</strain>
    </source>
</reference>
<keyword evidence="2" id="KW-1185">Reference proteome</keyword>
<dbReference type="RefSeq" id="WP_265217123.1">
    <property type="nucleotide sequence ID" value="NZ_JAPEUL010000004.1"/>
</dbReference>
<organism evidence="1 2">
    <name type="scientific">Marinomonas rhodophyticola</name>
    <dbReference type="NCBI Taxonomy" id="2992803"/>
    <lineage>
        <taxon>Bacteria</taxon>
        <taxon>Pseudomonadati</taxon>
        <taxon>Pseudomonadota</taxon>
        <taxon>Gammaproteobacteria</taxon>
        <taxon>Oceanospirillales</taxon>
        <taxon>Oceanospirillaceae</taxon>
        <taxon>Marinomonas</taxon>
    </lineage>
</organism>
<accession>A0ABT3KBS6</accession>
<name>A0ABT3KBS6_9GAMM</name>
<sequence length="47" mass="4965">MRIINKMFQILLLSLVVFTLTACVMLPGGPHGGPHGGHGNGGPTMRH</sequence>
<evidence type="ECO:0008006" key="3">
    <source>
        <dbReference type="Google" id="ProtNLM"/>
    </source>
</evidence>
<proteinExistence type="predicted"/>
<comment type="caution">
    <text evidence="1">The sequence shown here is derived from an EMBL/GenBank/DDBJ whole genome shotgun (WGS) entry which is preliminary data.</text>
</comment>
<protein>
    <recommendedName>
        <fullName evidence="3">Lipoprotein</fullName>
    </recommendedName>
</protein>
<evidence type="ECO:0000313" key="1">
    <source>
        <dbReference type="EMBL" id="MCW4627982.1"/>
    </source>
</evidence>